<dbReference type="InterPro" id="IPR001254">
    <property type="entry name" value="Trypsin_dom"/>
</dbReference>
<keyword evidence="3" id="KW-0812">Transmembrane</keyword>
<dbReference type="SUPFAM" id="SSF50494">
    <property type="entry name" value="Trypsin-like serine proteases"/>
    <property type="match status" value="1"/>
</dbReference>
<dbReference type="InterPro" id="IPR001314">
    <property type="entry name" value="Peptidase_S1A"/>
</dbReference>
<dbReference type="Pfam" id="PF00089">
    <property type="entry name" value="Trypsin"/>
    <property type="match status" value="1"/>
</dbReference>
<evidence type="ECO:0000256" key="1">
    <source>
        <dbReference type="ARBA" id="ARBA00007664"/>
    </source>
</evidence>
<proteinExistence type="inferred from homology"/>
<keyword evidence="3" id="KW-0472">Membrane</keyword>
<dbReference type="PROSITE" id="PS00135">
    <property type="entry name" value="TRYPSIN_SER"/>
    <property type="match status" value="1"/>
</dbReference>
<dbReference type="PANTHER" id="PTHR24276">
    <property type="entry name" value="POLYSERASE-RELATED"/>
    <property type="match status" value="1"/>
</dbReference>
<keyword evidence="7" id="KW-1185">Reference proteome</keyword>
<evidence type="ECO:0000256" key="3">
    <source>
        <dbReference type="SAM" id="Phobius"/>
    </source>
</evidence>
<dbReference type="InterPro" id="IPR043504">
    <property type="entry name" value="Peptidase_S1_PA_chymotrypsin"/>
</dbReference>
<evidence type="ECO:0000259" key="5">
    <source>
        <dbReference type="PROSITE" id="PS50240"/>
    </source>
</evidence>
<dbReference type="InterPro" id="IPR009003">
    <property type="entry name" value="Peptidase_S1_PA"/>
</dbReference>
<feature type="chain" id="PRO_5004178884" evidence="4">
    <location>
        <begin position="40"/>
        <end position="576"/>
    </location>
</feature>
<dbReference type="SMART" id="SM00020">
    <property type="entry name" value="Tryp_SPc"/>
    <property type="match status" value="1"/>
</dbReference>
<protein>
    <submittedName>
        <fullName evidence="6">Serine endopeptidase/trypsin-like serine proteinase family protein</fullName>
        <ecNumber evidence="6">3.4.21.-</ecNumber>
    </submittedName>
</protein>
<dbReference type="Proteomes" id="UP000008871">
    <property type="component" value="Chromosome"/>
</dbReference>
<evidence type="ECO:0000256" key="4">
    <source>
        <dbReference type="SAM" id="SignalP"/>
    </source>
</evidence>
<dbReference type="eggNOG" id="COG5640">
    <property type="taxonomic scope" value="Bacteria"/>
</dbReference>
<keyword evidence="2" id="KW-1015">Disulfide bond</keyword>
<gene>
    <name evidence="6" type="ordered locus">ABO_0678</name>
</gene>
<comment type="similarity">
    <text evidence="1">Belongs to the peptidase S1 family.</text>
</comment>
<dbReference type="PANTHER" id="PTHR24276:SF98">
    <property type="entry name" value="FI18310P1-RELATED"/>
    <property type="match status" value="1"/>
</dbReference>
<evidence type="ECO:0000313" key="7">
    <source>
        <dbReference type="Proteomes" id="UP000008871"/>
    </source>
</evidence>
<dbReference type="InterPro" id="IPR050430">
    <property type="entry name" value="Peptidase_S1"/>
</dbReference>
<dbReference type="STRING" id="393595.ABO_0678"/>
<dbReference type="EMBL" id="AM286690">
    <property type="protein sequence ID" value="CAL16126.1"/>
    <property type="molecule type" value="Genomic_DNA"/>
</dbReference>
<evidence type="ECO:0000256" key="2">
    <source>
        <dbReference type="ARBA" id="ARBA00023157"/>
    </source>
</evidence>
<feature type="domain" description="Peptidase S1" evidence="5">
    <location>
        <begin position="47"/>
        <end position="320"/>
    </location>
</feature>
<dbReference type="EC" id="3.4.21.-" evidence="6"/>
<accession>Q0VRS2</accession>
<dbReference type="PRINTS" id="PR00722">
    <property type="entry name" value="CHYMOTRYPSIN"/>
</dbReference>
<dbReference type="KEGG" id="abo:ABO_0678"/>
<evidence type="ECO:0000313" key="6">
    <source>
        <dbReference type="EMBL" id="CAL16126.1"/>
    </source>
</evidence>
<dbReference type="GO" id="GO:0006508">
    <property type="term" value="P:proteolysis"/>
    <property type="evidence" value="ECO:0007669"/>
    <property type="project" value="InterPro"/>
</dbReference>
<feature type="transmembrane region" description="Helical" evidence="3">
    <location>
        <begin position="549"/>
        <end position="571"/>
    </location>
</feature>
<dbReference type="PROSITE" id="PS50240">
    <property type="entry name" value="TRYPSIN_DOM"/>
    <property type="match status" value="1"/>
</dbReference>
<dbReference type="CDD" id="cd00190">
    <property type="entry name" value="Tryp_SPc"/>
    <property type="match status" value="1"/>
</dbReference>
<dbReference type="Gene3D" id="2.40.10.10">
    <property type="entry name" value="Trypsin-like serine proteases"/>
    <property type="match status" value="1"/>
</dbReference>
<feature type="signal peptide" evidence="4">
    <location>
        <begin position="1"/>
        <end position="39"/>
    </location>
</feature>
<keyword evidence="4" id="KW-0732">Signal</keyword>
<organism evidence="6 7">
    <name type="scientific">Alcanivorax borkumensis (strain ATCC 700651 / DSM 11573 / NCIMB 13689 / SK2)</name>
    <dbReference type="NCBI Taxonomy" id="393595"/>
    <lineage>
        <taxon>Bacteria</taxon>
        <taxon>Pseudomonadati</taxon>
        <taxon>Pseudomonadota</taxon>
        <taxon>Gammaproteobacteria</taxon>
        <taxon>Oceanospirillales</taxon>
        <taxon>Alcanivoracaceae</taxon>
        <taxon>Alcanivorax</taxon>
    </lineage>
</organism>
<dbReference type="HOGENOM" id="CLU_532816_0_0_6"/>
<name>Q0VRS2_ALCBS</name>
<dbReference type="AlphaFoldDB" id="Q0VRS2"/>
<dbReference type="GO" id="GO:0004252">
    <property type="term" value="F:serine-type endopeptidase activity"/>
    <property type="evidence" value="ECO:0007669"/>
    <property type="project" value="InterPro"/>
</dbReference>
<keyword evidence="3" id="KW-1133">Transmembrane helix</keyword>
<reference evidence="6 7" key="1">
    <citation type="journal article" date="2006" name="Nat. Biotechnol.">
        <title>Genome sequence of the ubiquitous hydrocarbon-degrading marine bacterium Alcanivorax borkumensis.</title>
        <authorList>
            <person name="Schneiker S."/>
            <person name="Martins dos Santos V.A.P."/>
            <person name="Bartels D."/>
            <person name="Bekel T."/>
            <person name="Brecht M."/>
            <person name="Buhrmester J."/>
            <person name="Chernikova T.N."/>
            <person name="Denaro R."/>
            <person name="Ferrer M."/>
            <person name="Gertler C."/>
            <person name="Goesmann A."/>
            <person name="Golyshina O.V."/>
            <person name="Kaminski F."/>
            <person name="Khachane A.N."/>
            <person name="Lang S."/>
            <person name="Linke B."/>
            <person name="McHardy A.C."/>
            <person name="Meyer F."/>
            <person name="Nechitaylo T."/>
            <person name="Puehler A."/>
            <person name="Regenhardt D."/>
            <person name="Rupp O."/>
            <person name="Sabirova J.S."/>
            <person name="Selbitschka W."/>
            <person name="Yakimov M.M."/>
            <person name="Timmis K.N."/>
            <person name="Vorhoelter F.-J."/>
            <person name="Weidner S."/>
            <person name="Kaiser O."/>
            <person name="Golyshin P.N."/>
        </authorList>
    </citation>
    <scope>NUCLEOTIDE SEQUENCE [LARGE SCALE GENOMIC DNA]</scope>
    <source>
        <strain evidence="7">ATCC 700651 / DSM 11573 / NCIMB 13689 / SK2</strain>
    </source>
</reference>
<dbReference type="InterPro" id="IPR033116">
    <property type="entry name" value="TRYPSIN_SER"/>
</dbReference>
<sequence length="576" mass="61629">MRYTGPNNDKAAPMPIRTVFLTLFAIASPLLGLSMLTQAADAPSPRIVGGSPAADRWPWMAQIIIKEPSGSPSFCGASHLSPRWVLTAYHCTQYLNGDPATADRLFVYIGETENKLLLPPEGRITVEGIYKNQQRFDNFSFAHDLALLRIPATSNRLWPSLADDDVFNELKNRPLSQRDEAVTALGWGQTGSGERSTVLREVQLDFIPREECKQLSTLSIPDSTICAAELNPVNGINQDTCFGDSGGPLFIGEEGNPWLIGLTSFGLQDCATGAPAGYTHVTAEIAEVERLTTQGNAPLVDMTINGETKRYYQRINGTQAIPITLRNNSINNTATNPAISRSFSGSIATSARFNWTGCSTLPSVTRCTVASSLAASASRTGNLDVTDSSGTDQLVTLTLSASADENDYRRRNNSLIHEIAFSDNPDLALSAVQQTSSRSQASVAVTLSNHSPLFAATNTGISFSLPTNTQLLNGPELGCQQGNPIYCPIGGLGTEQSHTLTLKFATDTGISQLFTFKGLPTEDNNIPGDTDMQVDVTVQYKYNATVSSAAGGGSGGGASLWLGLIALVLGVRRQRN</sequence>
<keyword evidence="6" id="KW-0378">Hydrolase</keyword>